<feature type="non-terminal residue" evidence="1">
    <location>
        <position position="83"/>
    </location>
</feature>
<protein>
    <submittedName>
        <fullName evidence="1">Uncharacterized protein</fullName>
    </submittedName>
</protein>
<organism evidence="1 2">
    <name type="scientific">Trachymyrmex cornetzi</name>
    <dbReference type="NCBI Taxonomy" id="471704"/>
    <lineage>
        <taxon>Eukaryota</taxon>
        <taxon>Metazoa</taxon>
        <taxon>Ecdysozoa</taxon>
        <taxon>Arthropoda</taxon>
        <taxon>Hexapoda</taxon>
        <taxon>Insecta</taxon>
        <taxon>Pterygota</taxon>
        <taxon>Neoptera</taxon>
        <taxon>Endopterygota</taxon>
        <taxon>Hymenoptera</taxon>
        <taxon>Apocrita</taxon>
        <taxon>Aculeata</taxon>
        <taxon>Formicoidea</taxon>
        <taxon>Formicidae</taxon>
        <taxon>Myrmicinae</taxon>
        <taxon>Trachymyrmex</taxon>
    </lineage>
</organism>
<evidence type="ECO:0000313" key="1">
    <source>
        <dbReference type="EMBL" id="KYN10915.1"/>
    </source>
</evidence>
<keyword evidence="2" id="KW-1185">Reference proteome</keyword>
<gene>
    <name evidence="1" type="ORF">ALC57_16954</name>
</gene>
<proteinExistence type="predicted"/>
<name>A0A151IUG6_9HYME</name>
<evidence type="ECO:0000313" key="2">
    <source>
        <dbReference type="Proteomes" id="UP000078492"/>
    </source>
</evidence>
<reference evidence="1 2" key="1">
    <citation type="submission" date="2015-09" db="EMBL/GenBank/DDBJ databases">
        <title>Trachymyrmex cornetzi WGS genome.</title>
        <authorList>
            <person name="Nygaard S."/>
            <person name="Hu H."/>
            <person name="Boomsma J."/>
            <person name="Zhang G."/>
        </authorList>
    </citation>
    <scope>NUCLEOTIDE SEQUENCE [LARGE SCALE GENOMIC DNA]</scope>
    <source>
        <strain evidence="1">Tcor2-1</strain>
        <tissue evidence="1">Whole body</tissue>
    </source>
</reference>
<feature type="non-terminal residue" evidence="1">
    <location>
        <position position="1"/>
    </location>
</feature>
<dbReference type="Proteomes" id="UP000078492">
    <property type="component" value="Unassembled WGS sequence"/>
</dbReference>
<dbReference type="AlphaFoldDB" id="A0A151IUG6"/>
<dbReference type="EMBL" id="KQ980971">
    <property type="protein sequence ID" value="KYN10915.1"/>
    <property type="molecule type" value="Genomic_DNA"/>
</dbReference>
<sequence length="83" mass="9485">ISPRAVWRAFIERRADIERFVQSPPAPSSNPHKSNSINVRLLTVRFSTIENAKIVCLESSDVCLMMTESTILFMFNLDKCIEL</sequence>
<accession>A0A151IUG6</accession>